<sequence length="60" mass="6453">MFCENTSVNPIRPDLNEKGSKSESLADFLPATARVPLIGSCLHPSFEGQSRGSENPYLGS</sequence>
<feature type="region of interest" description="Disordered" evidence="1">
    <location>
        <begin position="1"/>
        <end position="22"/>
    </location>
</feature>
<dbReference type="Proteomes" id="UP000325030">
    <property type="component" value="Chromosome"/>
</dbReference>
<dbReference type="EMBL" id="AP018930">
    <property type="protein sequence ID" value="BBG26203.1"/>
    <property type="molecule type" value="Genomic_DNA"/>
</dbReference>
<organism evidence="2 3">
    <name type="scientific">Sulfuracidifex tepidarius</name>
    <dbReference type="NCBI Taxonomy" id="1294262"/>
    <lineage>
        <taxon>Archaea</taxon>
        <taxon>Thermoproteota</taxon>
        <taxon>Thermoprotei</taxon>
        <taxon>Sulfolobales</taxon>
        <taxon>Sulfolobaceae</taxon>
        <taxon>Sulfuracidifex</taxon>
    </lineage>
</organism>
<proteinExistence type="predicted"/>
<evidence type="ECO:0000256" key="1">
    <source>
        <dbReference type="SAM" id="MobiDB-lite"/>
    </source>
</evidence>
<evidence type="ECO:0000313" key="2">
    <source>
        <dbReference type="EMBL" id="BBG26203.1"/>
    </source>
</evidence>
<name>A0A510E139_9CREN</name>
<reference evidence="3" key="1">
    <citation type="submission" date="2018-09" db="EMBL/GenBank/DDBJ databases">
        <title>Complete Genome Sequencing of Sulfolobus sp. JCM 16834.</title>
        <authorList>
            <person name="Kato S."/>
            <person name="Itoh T."/>
            <person name="Ohkuma M."/>
        </authorList>
    </citation>
    <scope>NUCLEOTIDE SEQUENCE [LARGE SCALE GENOMIC DNA]</scope>
    <source>
        <strain evidence="3">IC-007</strain>
    </source>
</reference>
<evidence type="ECO:0000313" key="3">
    <source>
        <dbReference type="Proteomes" id="UP000325030"/>
    </source>
</evidence>
<gene>
    <name evidence="2" type="ORF">IC007_0708</name>
</gene>
<accession>A0A510E139</accession>
<protein>
    <submittedName>
        <fullName evidence="2">Uncharacterized protein</fullName>
    </submittedName>
</protein>
<dbReference type="AlphaFoldDB" id="A0A510E139"/>